<keyword evidence="2" id="KW-1185">Reference proteome</keyword>
<organism evidence="1 2">
    <name type="scientific">Castilleja foliolosa</name>
    <dbReference type="NCBI Taxonomy" id="1961234"/>
    <lineage>
        <taxon>Eukaryota</taxon>
        <taxon>Viridiplantae</taxon>
        <taxon>Streptophyta</taxon>
        <taxon>Embryophyta</taxon>
        <taxon>Tracheophyta</taxon>
        <taxon>Spermatophyta</taxon>
        <taxon>Magnoliopsida</taxon>
        <taxon>eudicotyledons</taxon>
        <taxon>Gunneridae</taxon>
        <taxon>Pentapetalae</taxon>
        <taxon>asterids</taxon>
        <taxon>lamiids</taxon>
        <taxon>Lamiales</taxon>
        <taxon>Orobanchaceae</taxon>
        <taxon>Pedicularideae</taxon>
        <taxon>Castillejinae</taxon>
        <taxon>Castilleja</taxon>
    </lineage>
</organism>
<reference evidence="2" key="1">
    <citation type="journal article" date="2024" name="IScience">
        <title>Strigolactones Initiate the Formation of Haustorium-like Structures in Castilleja.</title>
        <authorList>
            <person name="Buerger M."/>
            <person name="Peterson D."/>
            <person name="Chory J."/>
        </authorList>
    </citation>
    <scope>NUCLEOTIDE SEQUENCE [LARGE SCALE GENOMIC DNA]</scope>
</reference>
<evidence type="ECO:0000313" key="1">
    <source>
        <dbReference type="EMBL" id="KAL3633989.1"/>
    </source>
</evidence>
<dbReference type="AlphaFoldDB" id="A0ABD3CWM4"/>
<dbReference type="Proteomes" id="UP001632038">
    <property type="component" value="Unassembled WGS sequence"/>
</dbReference>
<gene>
    <name evidence="1" type="ORF">CASFOL_021043</name>
</gene>
<name>A0ABD3CWM4_9LAMI</name>
<evidence type="ECO:0000313" key="2">
    <source>
        <dbReference type="Proteomes" id="UP001632038"/>
    </source>
</evidence>
<accession>A0ABD3CWM4</accession>
<protein>
    <submittedName>
        <fullName evidence="1">Uncharacterized protein</fullName>
    </submittedName>
</protein>
<sequence length="57" mass="6474">MCTNFLLQMLVVEMRVGKIPQLSYRGAAAAIIVISQIKPHFIVTRNGFKSFKHKLLD</sequence>
<proteinExistence type="predicted"/>
<comment type="caution">
    <text evidence="1">The sequence shown here is derived from an EMBL/GenBank/DDBJ whole genome shotgun (WGS) entry which is preliminary data.</text>
</comment>
<dbReference type="EMBL" id="JAVIJP010000028">
    <property type="protein sequence ID" value="KAL3633989.1"/>
    <property type="molecule type" value="Genomic_DNA"/>
</dbReference>